<keyword evidence="3" id="KW-0540">Nuclease</keyword>
<gene>
    <name evidence="3" type="ORF">HHL09_13030</name>
</gene>
<dbReference type="RefSeq" id="WP_169455069.1">
    <property type="nucleotide sequence ID" value="NZ_CP051774.1"/>
</dbReference>
<dbReference type="InterPro" id="IPR005135">
    <property type="entry name" value="Endo/exonuclease/phosphatase"/>
</dbReference>
<dbReference type="EMBL" id="CP051774">
    <property type="protein sequence ID" value="QJE96668.1"/>
    <property type="molecule type" value="Genomic_DNA"/>
</dbReference>
<name>A0A858RJL3_9BACT</name>
<dbReference type="AlphaFoldDB" id="A0A858RJL3"/>
<dbReference type="PANTHER" id="PTHR12121">
    <property type="entry name" value="CARBON CATABOLITE REPRESSOR PROTEIN 4"/>
    <property type="match status" value="1"/>
</dbReference>
<dbReference type="Proteomes" id="UP000501812">
    <property type="component" value="Chromosome"/>
</dbReference>
<protein>
    <submittedName>
        <fullName evidence="3">Endonuclease/exonuclease/phosphatase family protein</fullName>
    </submittedName>
</protein>
<reference evidence="3 4" key="1">
    <citation type="submission" date="2020-04" db="EMBL/GenBank/DDBJ databases">
        <title>Luteolibacter sp. G-1-1-1 isolated from soil.</title>
        <authorList>
            <person name="Dahal R.H."/>
        </authorList>
    </citation>
    <scope>NUCLEOTIDE SEQUENCE [LARGE SCALE GENOMIC DNA]</scope>
    <source>
        <strain evidence="3 4">G-1-1-1</strain>
    </source>
</reference>
<evidence type="ECO:0000259" key="2">
    <source>
        <dbReference type="Pfam" id="PF03372"/>
    </source>
</evidence>
<feature type="signal peptide" evidence="1">
    <location>
        <begin position="1"/>
        <end position="21"/>
    </location>
</feature>
<dbReference type="SUPFAM" id="SSF56219">
    <property type="entry name" value="DNase I-like"/>
    <property type="match status" value="1"/>
</dbReference>
<feature type="domain" description="Endonuclease/exonuclease/phosphatase" evidence="2">
    <location>
        <begin position="27"/>
        <end position="271"/>
    </location>
</feature>
<dbReference type="GO" id="GO:0004519">
    <property type="term" value="F:endonuclease activity"/>
    <property type="evidence" value="ECO:0007669"/>
    <property type="project" value="UniProtKB-KW"/>
</dbReference>
<dbReference type="CDD" id="cd09083">
    <property type="entry name" value="EEP-1"/>
    <property type="match status" value="1"/>
</dbReference>
<proteinExistence type="predicted"/>
<dbReference type="Gene3D" id="3.60.10.10">
    <property type="entry name" value="Endonuclease/exonuclease/phosphatase"/>
    <property type="match status" value="1"/>
</dbReference>
<accession>A0A858RJL3</accession>
<evidence type="ECO:0000256" key="1">
    <source>
        <dbReference type="SAM" id="SignalP"/>
    </source>
</evidence>
<dbReference type="GO" id="GO:0000175">
    <property type="term" value="F:3'-5'-RNA exonuclease activity"/>
    <property type="evidence" value="ECO:0007669"/>
    <property type="project" value="TreeGrafter"/>
</dbReference>
<dbReference type="Pfam" id="PF03372">
    <property type="entry name" value="Exo_endo_phos"/>
    <property type="match status" value="1"/>
</dbReference>
<keyword evidence="3" id="KW-0378">Hydrolase</keyword>
<keyword evidence="1" id="KW-0732">Signal</keyword>
<dbReference type="InterPro" id="IPR050410">
    <property type="entry name" value="CCR4/nocturin_mRNA_transcr"/>
</dbReference>
<keyword evidence="3" id="KW-0269">Exonuclease</keyword>
<dbReference type="PANTHER" id="PTHR12121:SF36">
    <property type="entry name" value="ENDONUCLEASE_EXONUCLEASE_PHOSPHATASE DOMAIN-CONTAINING PROTEIN"/>
    <property type="match status" value="1"/>
</dbReference>
<keyword evidence="4" id="KW-1185">Reference proteome</keyword>
<evidence type="ECO:0000313" key="3">
    <source>
        <dbReference type="EMBL" id="QJE96668.1"/>
    </source>
</evidence>
<keyword evidence="3" id="KW-0255">Endonuclease</keyword>
<evidence type="ECO:0000313" key="4">
    <source>
        <dbReference type="Proteomes" id="UP000501812"/>
    </source>
</evidence>
<sequence>MTLRSLACVVAGVLAVGAAEAKPLRVLSYNLRYITSGDKGERAWTARRDQTADLIKSDNADIVGIQEGLPQMMDDLADRLSGYATIGVGREDGIVQGEHAAILVKADRFRIQDSGTFWLSDTPEICNSCTWGNTVTRICTWAKLYDRETKRTLLFFNTHLDHASSEARQKGTELILSRIAQRKGQGPVIFTGDFNAAIDDPLHAAIKATGFADVWRVANGDTPEEEAGTFHEFTGVTNRARIDFIYATPDLKIIDSGIIRSSLNGNYPSDHFPVRATLDW</sequence>
<organism evidence="3 4">
    <name type="scientific">Luteolibacter luteus</name>
    <dbReference type="NCBI Taxonomy" id="2728835"/>
    <lineage>
        <taxon>Bacteria</taxon>
        <taxon>Pseudomonadati</taxon>
        <taxon>Verrucomicrobiota</taxon>
        <taxon>Verrucomicrobiia</taxon>
        <taxon>Verrucomicrobiales</taxon>
        <taxon>Verrucomicrobiaceae</taxon>
        <taxon>Luteolibacter</taxon>
    </lineage>
</organism>
<feature type="chain" id="PRO_5032450790" evidence="1">
    <location>
        <begin position="22"/>
        <end position="280"/>
    </location>
</feature>
<dbReference type="KEGG" id="luo:HHL09_13030"/>
<dbReference type="InterPro" id="IPR036691">
    <property type="entry name" value="Endo/exonu/phosph_ase_sf"/>
</dbReference>